<proteinExistence type="predicted"/>
<reference evidence="3" key="1">
    <citation type="submission" date="2016-11" db="EMBL/GenBank/DDBJ databases">
        <authorList>
            <person name="Varghese N."/>
            <person name="Submissions S."/>
        </authorList>
    </citation>
    <scope>NUCLEOTIDE SEQUENCE [LARGE SCALE GENOMIC DNA]</scope>
    <source>
        <strain evidence="3">DSM 15807</strain>
    </source>
</reference>
<dbReference type="STRING" id="1123380.SAMN02745199_0608"/>
<dbReference type="OrthoDB" id="49274at2"/>
<feature type="transmembrane region" description="Helical" evidence="1">
    <location>
        <begin position="79"/>
        <end position="112"/>
    </location>
</feature>
<organism evidence="2 3">
    <name type="scientific">Thermosipho atlanticus DSM 15807</name>
    <dbReference type="NCBI Taxonomy" id="1123380"/>
    <lineage>
        <taxon>Bacteria</taxon>
        <taxon>Thermotogati</taxon>
        <taxon>Thermotogota</taxon>
        <taxon>Thermotogae</taxon>
        <taxon>Thermotogales</taxon>
        <taxon>Fervidobacteriaceae</taxon>
        <taxon>Thermosipho</taxon>
    </lineage>
</organism>
<evidence type="ECO:0000313" key="2">
    <source>
        <dbReference type="EMBL" id="SHH29458.1"/>
    </source>
</evidence>
<keyword evidence="1" id="KW-0472">Membrane</keyword>
<dbReference type="EMBL" id="FQXN01000002">
    <property type="protein sequence ID" value="SHH29458.1"/>
    <property type="molecule type" value="Genomic_DNA"/>
</dbReference>
<gene>
    <name evidence="2" type="ORF">SAMN02745199_0608</name>
</gene>
<feature type="transmembrane region" description="Helical" evidence="1">
    <location>
        <begin position="49"/>
        <end position="67"/>
    </location>
</feature>
<accession>A0A1M5RTS5</accession>
<dbReference type="Proteomes" id="UP000242592">
    <property type="component" value="Unassembled WGS sequence"/>
</dbReference>
<keyword evidence="1" id="KW-0812">Transmembrane</keyword>
<evidence type="ECO:0000256" key="1">
    <source>
        <dbReference type="SAM" id="Phobius"/>
    </source>
</evidence>
<sequence length="164" mass="18894">MDKHLTRLFSKSLPGTDLIVFVAIFFSIGFTSNVFASIFSSFLTVANTIFTIGVLGYALVIWKWNAFLLKNEEKDKSVFYLYLILFVLFCFASYFVPWLFLISGILVVSLILTINKRVGNVVNEEETLLSDTWLKLIYTILTFTFYLVELAPDVNERMRLKNDV</sequence>
<evidence type="ECO:0000313" key="3">
    <source>
        <dbReference type="Proteomes" id="UP000242592"/>
    </source>
</evidence>
<name>A0A1M5RTS5_9BACT</name>
<keyword evidence="3" id="KW-1185">Reference proteome</keyword>
<dbReference type="RefSeq" id="WP_073072051.1">
    <property type="nucleotide sequence ID" value="NZ_FQXN01000002.1"/>
</dbReference>
<protein>
    <submittedName>
        <fullName evidence="2">Uncharacterized protein</fullName>
    </submittedName>
</protein>
<dbReference type="AlphaFoldDB" id="A0A1M5RTS5"/>
<feature type="transmembrane region" description="Helical" evidence="1">
    <location>
        <begin position="20"/>
        <end position="43"/>
    </location>
</feature>
<keyword evidence="1" id="KW-1133">Transmembrane helix</keyword>